<evidence type="ECO:0000256" key="1">
    <source>
        <dbReference type="ARBA" id="ARBA00022481"/>
    </source>
</evidence>
<dbReference type="GO" id="GO:0005886">
    <property type="term" value="C:plasma membrane"/>
    <property type="evidence" value="ECO:0007669"/>
    <property type="project" value="TreeGrafter"/>
</dbReference>
<dbReference type="PANTHER" id="PTHR43531:SF14">
    <property type="entry name" value="METHYL-ACCEPTING CHEMOTAXIS PROTEIN I-RELATED"/>
    <property type="match status" value="1"/>
</dbReference>
<keyword evidence="5" id="KW-1185">Reference proteome</keyword>
<protein>
    <submittedName>
        <fullName evidence="4">Methyl-accepting chemotaxis protein (MCP) signaling protein</fullName>
    </submittedName>
</protein>
<evidence type="ECO:0000313" key="5">
    <source>
        <dbReference type="Proteomes" id="UP000236919"/>
    </source>
</evidence>
<evidence type="ECO:0000256" key="3">
    <source>
        <dbReference type="SAM" id="MobiDB-lite"/>
    </source>
</evidence>
<proteinExistence type="inferred from homology"/>
<feature type="non-terminal residue" evidence="4">
    <location>
        <position position="1"/>
    </location>
</feature>
<dbReference type="GO" id="GO:0006935">
    <property type="term" value="P:chemotaxis"/>
    <property type="evidence" value="ECO:0007669"/>
    <property type="project" value="TreeGrafter"/>
</dbReference>
<dbReference type="GO" id="GO:0004888">
    <property type="term" value="F:transmembrane signaling receptor activity"/>
    <property type="evidence" value="ECO:0007669"/>
    <property type="project" value="TreeGrafter"/>
</dbReference>
<comment type="similarity">
    <text evidence="2">Belongs to the methyl-accepting chemotaxis (MCP) protein family.</text>
</comment>
<dbReference type="Proteomes" id="UP000236919">
    <property type="component" value="Unassembled WGS sequence"/>
</dbReference>
<organism evidence="4 5">
    <name type="scientific">Bosea psychrotolerans</name>
    <dbReference type="NCBI Taxonomy" id="1871628"/>
    <lineage>
        <taxon>Bacteria</taxon>
        <taxon>Pseudomonadati</taxon>
        <taxon>Pseudomonadota</taxon>
        <taxon>Alphaproteobacteria</taxon>
        <taxon>Hyphomicrobiales</taxon>
        <taxon>Boseaceae</taxon>
        <taxon>Bosea</taxon>
    </lineage>
</organism>
<dbReference type="EMBL" id="PQFZ01000013">
    <property type="protein sequence ID" value="POR48870.1"/>
    <property type="molecule type" value="Genomic_DNA"/>
</dbReference>
<gene>
    <name evidence="4" type="ORF">CYD53_1131</name>
</gene>
<keyword evidence="1" id="KW-0488">Methylation</keyword>
<dbReference type="InterPro" id="IPR051310">
    <property type="entry name" value="MCP_chemotaxis"/>
</dbReference>
<evidence type="ECO:0000256" key="2">
    <source>
        <dbReference type="ARBA" id="ARBA00029447"/>
    </source>
</evidence>
<feature type="region of interest" description="Disordered" evidence="3">
    <location>
        <begin position="128"/>
        <end position="156"/>
    </location>
</feature>
<dbReference type="AlphaFoldDB" id="A0A2S4M2E4"/>
<sequence length="156" mass="15680">GVTLVRQAGDALTQILAASQKVAATIAEISAASGEQANGIDEMSQAVAHLDEMTQANAALAEQSAASAGSLSGRIVQLNDLVAAFRTGPEGATASSASYAPAPVRAAPAGHGSEPARLRKLAEAAFAQTRADAPARSAPAKKVVNSRASDAGWEEF</sequence>
<dbReference type="SUPFAM" id="SSF58104">
    <property type="entry name" value="Methyl-accepting chemotaxis protein (MCP) signaling domain"/>
    <property type="match status" value="1"/>
</dbReference>
<evidence type="ECO:0000313" key="4">
    <source>
        <dbReference type="EMBL" id="POR48870.1"/>
    </source>
</evidence>
<comment type="caution">
    <text evidence="4">The sequence shown here is derived from an EMBL/GenBank/DDBJ whole genome shotgun (WGS) entry which is preliminary data.</text>
</comment>
<reference evidence="4 5" key="1">
    <citation type="submission" date="2018-01" db="EMBL/GenBank/DDBJ databases">
        <title>Genomic Encyclopedia of Type Strains, Phase III (KMG-III): the genomes of soil and plant-associated and newly described type strains.</title>
        <authorList>
            <person name="Whitman W."/>
        </authorList>
    </citation>
    <scope>NUCLEOTIDE SEQUENCE [LARGE SCALE GENOMIC DNA]</scope>
    <source>
        <strain evidence="4 5">1131</strain>
    </source>
</reference>
<accession>A0A2S4M2E4</accession>
<dbReference type="PANTHER" id="PTHR43531">
    <property type="entry name" value="PROTEIN ICFG"/>
    <property type="match status" value="1"/>
</dbReference>
<dbReference type="Gene3D" id="1.10.287.950">
    <property type="entry name" value="Methyl-accepting chemotaxis protein"/>
    <property type="match status" value="1"/>
</dbReference>
<name>A0A2S4M2E4_9HYPH</name>